<sequence length="549" mass="61255">MFNLFSMYKTYGITALIIFLSTTTTQALPETSNNLKLQKFRDGFLNPIHNSQVLTSKVTNLSKLEDISPRDWPYESLKRLIKRYNCISGYPSKIFNGRYNLSRHEFTAGLNSCLNAIEKSLRENTVILREDIEISKQLMQEFETELIILGAKVSNLEKRVAYIEEHQFSTTTTLSGQFVVGLTGITNGEKKQGIEDIHNTNNLGYRGRIELNTSFDGNDSLYTRLATGTIPSYATITDTFEGDLGFQQPDNSDLAIQLIIYQFNLAENIRMFIEPVGGAFDDFVPTVNFLDGDRAFGAITSFGSRNPLYFMAGGPGIGFRGTIFEVFEWSGGYLAKNGNDPDLEAGMFNGPYGVIGQIGWYPYGTDGNFTVDFTYVHGYNNLDSGTGSRLSNFQSFMQEEFSSNVNTVNNAYGIEFMWSVAPSFILGGWGGFTTTKTSSVTLQEDFIDRGNLDIWNWAVTLAFPDALIEDGIGAIVIGMEPWVAKSNINLPGRLRNSDQDTSFHLEAFYEYTINNNVKITPGIVVITSPDYDNANDDLVIGTIRTTFTF</sequence>
<feature type="signal peptide" evidence="1">
    <location>
        <begin position="1"/>
        <end position="27"/>
    </location>
</feature>
<feature type="domain" description="SLH" evidence="2">
    <location>
        <begin position="60"/>
        <end position="124"/>
    </location>
</feature>
<name>A0A086CGJ2_9CHRO</name>
<dbReference type="InterPro" id="IPR051465">
    <property type="entry name" value="Cell_Envelope_Struct_Comp"/>
</dbReference>
<keyword evidence="1" id="KW-0732">Signal</keyword>
<evidence type="ECO:0000256" key="1">
    <source>
        <dbReference type="RuleBase" id="RU363072"/>
    </source>
</evidence>
<evidence type="ECO:0000259" key="2">
    <source>
        <dbReference type="PROSITE" id="PS51272"/>
    </source>
</evidence>
<dbReference type="AlphaFoldDB" id="A0A086CGJ2"/>
<comment type="similarity">
    <text evidence="1">Belongs to the OprB family.</text>
</comment>
<dbReference type="InterPro" id="IPR007049">
    <property type="entry name" value="Carb-sel_porin_OprB"/>
</dbReference>
<dbReference type="PANTHER" id="PTHR43308:SF1">
    <property type="entry name" value="OUTER MEMBRANE PROTEIN ALPHA"/>
    <property type="match status" value="1"/>
</dbReference>
<dbReference type="GO" id="GO:0008643">
    <property type="term" value="P:carbohydrate transport"/>
    <property type="evidence" value="ECO:0007669"/>
    <property type="project" value="InterPro"/>
</dbReference>
<gene>
    <name evidence="3" type="ORF">ucyna2_00829</name>
</gene>
<dbReference type="Proteomes" id="UP000028922">
    <property type="component" value="Unassembled WGS sequence"/>
</dbReference>
<organism evidence="3 4">
    <name type="scientific">Candidatus Atelocyanobacterium thalassa isolate SIO64986</name>
    <dbReference type="NCBI Taxonomy" id="1527444"/>
    <lineage>
        <taxon>Bacteria</taxon>
        <taxon>Bacillati</taxon>
        <taxon>Cyanobacteriota</taxon>
        <taxon>Cyanophyceae</taxon>
        <taxon>Oscillatoriophycideae</taxon>
        <taxon>Chroococcales</taxon>
        <taxon>Aphanothecaceae</taxon>
        <taxon>Candidatus Atelocyanobacterium</taxon>
        <taxon>Candidatus Atelocyanobacterium thalassae</taxon>
    </lineage>
</organism>
<dbReference type="InterPro" id="IPR047684">
    <property type="entry name" value="Por_som-like"/>
</dbReference>
<dbReference type="eggNOG" id="COG3659">
    <property type="taxonomic scope" value="Bacteria"/>
</dbReference>
<accession>A0A086CGJ2</accession>
<evidence type="ECO:0000313" key="3">
    <source>
        <dbReference type="EMBL" id="KFF41306.1"/>
    </source>
</evidence>
<dbReference type="PROSITE" id="PS51272">
    <property type="entry name" value="SLH"/>
    <property type="match status" value="1"/>
</dbReference>
<dbReference type="GO" id="GO:0015288">
    <property type="term" value="F:porin activity"/>
    <property type="evidence" value="ECO:0007669"/>
    <property type="project" value="InterPro"/>
</dbReference>
<dbReference type="InterPro" id="IPR001119">
    <property type="entry name" value="SLH_dom"/>
</dbReference>
<dbReference type="STRING" id="1527444.ucyna2_00829"/>
<feature type="chain" id="PRO_5007227365" evidence="1">
    <location>
        <begin position="28"/>
        <end position="549"/>
    </location>
</feature>
<dbReference type="NCBIfam" id="NF033921">
    <property type="entry name" value="por_somb"/>
    <property type="match status" value="1"/>
</dbReference>
<proteinExistence type="inferred from homology"/>
<dbReference type="EMBL" id="JPSP01000009">
    <property type="protein sequence ID" value="KFF41306.1"/>
    <property type="molecule type" value="Genomic_DNA"/>
</dbReference>
<dbReference type="Pfam" id="PF04966">
    <property type="entry name" value="OprB"/>
    <property type="match status" value="1"/>
</dbReference>
<comment type="caution">
    <text evidence="3">The sequence shown here is derived from an EMBL/GenBank/DDBJ whole genome shotgun (WGS) entry which is preliminary data.</text>
</comment>
<evidence type="ECO:0000313" key="4">
    <source>
        <dbReference type="Proteomes" id="UP000028922"/>
    </source>
</evidence>
<dbReference type="PATRIC" id="fig|1527444.3.peg.786"/>
<dbReference type="GO" id="GO:0016020">
    <property type="term" value="C:membrane"/>
    <property type="evidence" value="ECO:0007669"/>
    <property type="project" value="InterPro"/>
</dbReference>
<protein>
    <submittedName>
        <fullName evidence="3">Cyanobacterial porin</fullName>
    </submittedName>
</protein>
<reference evidence="3 4" key="1">
    <citation type="submission" date="2014-08" db="EMBL/GenBank/DDBJ databases">
        <title>Comparative genomics reveals surprising divergence of two closely related strains of uncultivated UCYN-A cyanobacteria.</title>
        <authorList>
            <person name="Bombar D."/>
            <person name="Heller P."/>
            <person name="Sanchez-Baracaldo P."/>
            <person name="Carter B.J."/>
            <person name="Zert J.P."/>
        </authorList>
    </citation>
    <scope>NUCLEOTIDE SEQUENCE [LARGE SCALE GENOMIC DNA]</scope>
</reference>
<dbReference type="PANTHER" id="PTHR43308">
    <property type="entry name" value="OUTER MEMBRANE PROTEIN ALPHA-RELATED"/>
    <property type="match status" value="1"/>
</dbReference>